<dbReference type="Proteomes" id="UP000281128">
    <property type="component" value="Unassembled WGS sequence"/>
</dbReference>
<organism evidence="3 4">
    <name type="scientific">Roseovarius spongiae</name>
    <dbReference type="NCBI Taxonomy" id="2320272"/>
    <lineage>
        <taxon>Bacteria</taxon>
        <taxon>Pseudomonadati</taxon>
        <taxon>Pseudomonadota</taxon>
        <taxon>Alphaproteobacteria</taxon>
        <taxon>Rhodobacterales</taxon>
        <taxon>Roseobacteraceae</taxon>
        <taxon>Roseovarius</taxon>
    </lineage>
</organism>
<evidence type="ECO:0000256" key="1">
    <source>
        <dbReference type="SAM" id="Phobius"/>
    </source>
</evidence>
<dbReference type="PANTHER" id="PTHR37826">
    <property type="entry name" value="FLOTILLIN BAND_7_5 DOMAIN PROTEIN"/>
    <property type="match status" value="1"/>
</dbReference>
<gene>
    <name evidence="3" type="ORF">D6850_04750</name>
</gene>
<feature type="domain" description="RRN7-type" evidence="2">
    <location>
        <begin position="15"/>
        <end position="47"/>
    </location>
</feature>
<proteinExistence type="predicted"/>
<dbReference type="PANTHER" id="PTHR37826:SF3">
    <property type="entry name" value="J DOMAIN-CONTAINING PROTEIN"/>
    <property type="match status" value="1"/>
</dbReference>
<keyword evidence="1" id="KW-0472">Membrane</keyword>
<evidence type="ECO:0000313" key="4">
    <source>
        <dbReference type="Proteomes" id="UP000281128"/>
    </source>
</evidence>
<name>A0A3A8B096_9RHOB</name>
<keyword evidence="4" id="KW-1185">Reference proteome</keyword>
<accession>A0A3A8B096</accession>
<dbReference type="GO" id="GO:0004386">
    <property type="term" value="F:helicase activity"/>
    <property type="evidence" value="ECO:0007669"/>
    <property type="project" value="UniProtKB-KW"/>
</dbReference>
<reference evidence="3 4" key="1">
    <citation type="submission" date="2018-09" db="EMBL/GenBank/DDBJ databases">
        <title>Roseovarius spongiae sp. nov., isolated from a marine sponge.</title>
        <authorList>
            <person name="Zhuang L."/>
            <person name="Luo L."/>
        </authorList>
    </citation>
    <scope>NUCLEOTIDE SEQUENCE [LARGE SCALE GENOMIC DNA]</scope>
    <source>
        <strain evidence="3 4">HN-E21</strain>
    </source>
</reference>
<keyword evidence="1" id="KW-1133">Transmembrane helix</keyword>
<dbReference type="InterPro" id="IPR021752">
    <property type="entry name" value="TF_Rrn7_Zf"/>
</dbReference>
<keyword evidence="3" id="KW-0547">Nucleotide-binding</keyword>
<protein>
    <submittedName>
        <fullName evidence="3">Primosomal protein N' (Replication factor Y)-superfamily II helicase</fullName>
    </submittedName>
</protein>
<dbReference type="RefSeq" id="WP_121164261.1">
    <property type="nucleotide sequence ID" value="NZ_RAPE01000001.1"/>
</dbReference>
<evidence type="ECO:0000259" key="2">
    <source>
        <dbReference type="Pfam" id="PF11781"/>
    </source>
</evidence>
<keyword evidence="3" id="KW-0347">Helicase</keyword>
<keyword evidence="3" id="KW-0378">Hydrolase</keyword>
<dbReference type="EMBL" id="RAPE01000001">
    <property type="protein sequence ID" value="RKF16850.1"/>
    <property type="molecule type" value="Genomic_DNA"/>
</dbReference>
<keyword evidence="1" id="KW-0812">Transmembrane</keyword>
<dbReference type="OrthoDB" id="3182597at2"/>
<keyword evidence="3" id="KW-0067">ATP-binding</keyword>
<evidence type="ECO:0000313" key="3">
    <source>
        <dbReference type="EMBL" id="RKF16850.1"/>
    </source>
</evidence>
<feature type="transmembrane region" description="Helical" evidence="1">
    <location>
        <begin position="346"/>
        <end position="371"/>
    </location>
</feature>
<dbReference type="Pfam" id="PF11781">
    <property type="entry name" value="Zn_ribbon_RRN7"/>
    <property type="match status" value="1"/>
</dbReference>
<dbReference type="Gene3D" id="2.20.28.30">
    <property type="entry name" value="RNA polymerase ii, chain L"/>
    <property type="match status" value="1"/>
</dbReference>
<sequence>MTTQAPDAPPPDTREEHRFPCDNCGADFRFSPEAGKLVCDHCGNTEEIAGPSPWTNPLAELDFDRAVAADLPEHDMEETRVVKCPNCAATVELGDSETAVECPFCATPIVTGSGLHRHIKPRGVLPFALDERTARKAMTDWLGRLWFAPGGLQDYARKGRRMQGIYVPYWTYDADTRSAYRGERGTVYYETRTVTRDGKRKQVRVAKVRWRAVSGRVARAFDDVLVLASRALPKRYTDGLEPWDLAALEPYRPEFLAGFRAEAYTVQLDEGFREARAHMDALITRDVRFDIGGDRQRIHDIRTEVSDVTFKHILLPVWLAAYKYRGKTYRFVVNGRTGRVQGERPWSAWKIAIAVLLGLLVAGAIGFALAAKEGAL</sequence>
<dbReference type="AlphaFoldDB" id="A0A3A8B096"/>
<comment type="caution">
    <text evidence="3">The sequence shown here is derived from an EMBL/GenBank/DDBJ whole genome shotgun (WGS) entry which is preliminary data.</text>
</comment>